<accession>A0A921JPF7</accession>
<comment type="caution">
    <text evidence="2">The sequence shown here is derived from an EMBL/GenBank/DDBJ whole genome shotgun (WGS) entry which is preliminary data.</text>
</comment>
<organism evidence="2 3">
    <name type="scientific">Lactobacillus johnsonii</name>
    <dbReference type="NCBI Taxonomy" id="33959"/>
    <lineage>
        <taxon>Bacteria</taxon>
        <taxon>Bacillati</taxon>
        <taxon>Bacillota</taxon>
        <taxon>Bacilli</taxon>
        <taxon>Lactobacillales</taxon>
        <taxon>Lactobacillaceae</taxon>
        <taxon>Lactobacillus</taxon>
    </lineage>
</organism>
<keyword evidence="2" id="KW-0808">Transferase</keyword>
<sequence length="84" mass="10001">MKYKYAISNYTEDELNKKDEEYEQLVDKLKDLVEDAENQSIVIIDGVKYPTSMLWHDIATTALELANYADWFDRYDQKNNSRKD</sequence>
<dbReference type="GO" id="GO:0016301">
    <property type="term" value="F:kinase activity"/>
    <property type="evidence" value="ECO:0007669"/>
    <property type="project" value="UniProtKB-KW"/>
</dbReference>
<gene>
    <name evidence="2" type="ORF">K8V69_07165</name>
</gene>
<dbReference type="Proteomes" id="UP000732527">
    <property type="component" value="Unassembled WGS sequence"/>
</dbReference>
<protein>
    <submittedName>
        <fullName evidence="2">Cell wall metabolism sensor histidine kinase WalK</fullName>
    </submittedName>
</protein>
<feature type="coiled-coil region" evidence="1">
    <location>
        <begin position="12"/>
        <end position="39"/>
    </location>
</feature>
<dbReference type="AlphaFoldDB" id="A0A921JPF7"/>
<dbReference type="EMBL" id="DYYQ01000044">
    <property type="protein sequence ID" value="HJE49941.1"/>
    <property type="molecule type" value="Genomic_DNA"/>
</dbReference>
<proteinExistence type="predicted"/>
<reference evidence="2" key="1">
    <citation type="journal article" date="2021" name="PeerJ">
        <title>Extensive microbial diversity within the chicken gut microbiome revealed by metagenomics and culture.</title>
        <authorList>
            <person name="Gilroy R."/>
            <person name="Ravi A."/>
            <person name="Getino M."/>
            <person name="Pursley I."/>
            <person name="Horton D.L."/>
            <person name="Alikhan N.F."/>
            <person name="Baker D."/>
            <person name="Gharbi K."/>
            <person name="Hall N."/>
            <person name="Watson M."/>
            <person name="Adriaenssens E.M."/>
            <person name="Foster-Nyarko E."/>
            <person name="Jarju S."/>
            <person name="Secka A."/>
            <person name="Antonio M."/>
            <person name="Oren A."/>
            <person name="Chaudhuri R.R."/>
            <person name="La Ragione R."/>
            <person name="Hildebrand F."/>
            <person name="Pallen M.J."/>
        </authorList>
    </citation>
    <scope>NUCLEOTIDE SEQUENCE</scope>
    <source>
        <strain evidence="2">CHK192-2623</strain>
    </source>
</reference>
<keyword evidence="1" id="KW-0175">Coiled coil</keyword>
<evidence type="ECO:0000256" key="1">
    <source>
        <dbReference type="SAM" id="Coils"/>
    </source>
</evidence>
<name>A0A921JPF7_LACJH</name>
<evidence type="ECO:0000313" key="2">
    <source>
        <dbReference type="EMBL" id="HJE49941.1"/>
    </source>
</evidence>
<reference evidence="2" key="2">
    <citation type="submission" date="2021-09" db="EMBL/GenBank/DDBJ databases">
        <authorList>
            <person name="Gilroy R."/>
        </authorList>
    </citation>
    <scope>NUCLEOTIDE SEQUENCE</scope>
    <source>
        <strain evidence="2">CHK192-2623</strain>
    </source>
</reference>
<keyword evidence="2" id="KW-0418">Kinase</keyword>
<evidence type="ECO:0000313" key="3">
    <source>
        <dbReference type="Proteomes" id="UP000732527"/>
    </source>
</evidence>